<dbReference type="EMBL" id="JBHSWH010000001">
    <property type="protein sequence ID" value="MFC6704657.1"/>
    <property type="molecule type" value="Genomic_DNA"/>
</dbReference>
<dbReference type="SUPFAM" id="SSF56322">
    <property type="entry name" value="ADC synthase"/>
    <property type="match status" value="1"/>
</dbReference>
<dbReference type="InterPro" id="IPR019999">
    <property type="entry name" value="Anth_synth_I-like"/>
</dbReference>
<dbReference type="PRINTS" id="PR00095">
    <property type="entry name" value="ANTSNTHASEI"/>
</dbReference>
<dbReference type="Pfam" id="PF00425">
    <property type="entry name" value="Chorismate_bind"/>
    <property type="match status" value="1"/>
</dbReference>
<comment type="caution">
    <text evidence="3">The sequence shown here is derived from an EMBL/GenBank/DDBJ whole genome shotgun (WGS) entry which is preliminary data.</text>
</comment>
<dbReference type="Proteomes" id="UP001596298">
    <property type="component" value="Unassembled WGS sequence"/>
</dbReference>
<evidence type="ECO:0000313" key="4">
    <source>
        <dbReference type="Proteomes" id="UP001596298"/>
    </source>
</evidence>
<name>A0ABW2AD65_9MICO</name>
<dbReference type="InterPro" id="IPR006805">
    <property type="entry name" value="Anth_synth_I_N"/>
</dbReference>
<accession>A0ABW2AD65</accession>
<dbReference type="RefSeq" id="WP_382399091.1">
    <property type="nucleotide sequence ID" value="NZ_JBHSWH010000001.1"/>
</dbReference>
<proteinExistence type="predicted"/>
<dbReference type="InterPro" id="IPR015890">
    <property type="entry name" value="Chorismate_C"/>
</dbReference>
<feature type="domain" description="Chorismate-utilising enzyme C-terminal" evidence="1">
    <location>
        <begin position="141"/>
        <end position="396"/>
    </location>
</feature>
<dbReference type="Pfam" id="PF04715">
    <property type="entry name" value="Anth_synt_I_N"/>
    <property type="match status" value="1"/>
</dbReference>
<dbReference type="PANTHER" id="PTHR11236">
    <property type="entry name" value="AMINOBENZOATE/ANTHRANILATE SYNTHASE"/>
    <property type="match status" value="1"/>
</dbReference>
<dbReference type="PANTHER" id="PTHR11236:SF18">
    <property type="entry name" value="AMINODEOXYCHORISMATE SYNTHASE"/>
    <property type="match status" value="1"/>
</dbReference>
<sequence length="414" mass="44468">MAGTATALPTGILDTVQRRLAAARPELQRHGDDPGMTLGYTGYFGYELGIELLGLAEPHPRTTDDWPDAWWLLVSRAVVVDSENRCYVVGLDDPADRASVRALDEWAADVVETLEHEGLSVSAIQDGAGAPAPAIEHRVGRDDYLRLIADCQDAIARGESYELCLTNRIRGTFGGDPLRLFRALRSGGRVPHAAYLRIDEARTVVSGSPELFLRVDVDGHAVCAPIKGTRPATGDAERDAASAAELAASRKDRAENLMIVDLVRNDFNRVAIPGSTKVTELYGVRRFPTVIQLVSTIECALPAGADAVDLVRVAFPPGSMTGAPKERSVELLGRLEPERRGVYSGSIGLLGIDGTATLSVAIRTAQLTGDRFVLGVGGAITQLSDPAAEWQETVDKAQSMLHAMRATRVEPTRD</sequence>
<gene>
    <name evidence="3" type="ORF">ACFQDH_05065</name>
</gene>
<dbReference type="Gene3D" id="3.60.120.10">
    <property type="entry name" value="Anthranilate synthase"/>
    <property type="match status" value="1"/>
</dbReference>
<evidence type="ECO:0000313" key="3">
    <source>
        <dbReference type="EMBL" id="MFC6704657.1"/>
    </source>
</evidence>
<feature type="domain" description="Anthranilate synthase component I N-terminal" evidence="2">
    <location>
        <begin position="12"/>
        <end position="85"/>
    </location>
</feature>
<protein>
    <submittedName>
        <fullName evidence="3">Anthranilate synthase component I family protein</fullName>
    </submittedName>
</protein>
<dbReference type="InterPro" id="IPR005801">
    <property type="entry name" value="ADC_synthase"/>
</dbReference>
<evidence type="ECO:0000259" key="2">
    <source>
        <dbReference type="Pfam" id="PF04715"/>
    </source>
</evidence>
<reference evidence="4" key="1">
    <citation type="journal article" date="2019" name="Int. J. Syst. Evol. Microbiol.">
        <title>The Global Catalogue of Microorganisms (GCM) 10K type strain sequencing project: providing services to taxonomists for standard genome sequencing and annotation.</title>
        <authorList>
            <consortium name="The Broad Institute Genomics Platform"/>
            <consortium name="The Broad Institute Genome Sequencing Center for Infectious Disease"/>
            <person name="Wu L."/>
            <person name="Ma J."/>
        </authorList>
    </citation>
    <scope>NUCLEOTIDE SEQUENCE [LARGE SCALE GENOMIC DNA]</scope>
    <source>
        <strain evidence="4">CCUG 58127</strain>
    </source>
</reference>
<keyword evidence="4" id="KW-1185">Reference proteome</keyword>
<evidence type="ECO:0000259" key="1">
    <source>
        <dbReference type="Pfam" id="PF00425"/>
    </source>
</evidence>
<organism evidence="3 4">
    <name type="scientific">Flexivirga alba</name>
    <dbReference type="NCBI Taxonomy" id="702742"/>
    <lineage>
        <taxon>Bacteria</taxon>
        <taxon>Bacillati</taxon>
        <taxon>Actinomycetota</taxon>
        <taxon>Actinomycetes</taxon>
        <taxon>Micrococcales</taxon>
        <taxon>Dermacoccaceae</taxon>
        <taxon>Flexivirga</taxon>
    </lineage>
</organism>